<protein>
    <submittedName>
        <fullName evidence="1">Minor capsid protein</fullName>
    </submittedName>
</protein>
<reference evidence="1" key="1">
    <citation type="journal article" date="2021" name="Proc. Natl. Acad. Sci. U.S.A.">
        <title>A Catalog of Tens of Thousands of Viruses from Human Metagenomes Reveals Hidden Associations with Chronic Diseases.</title>
        <authorList>
            <person name="Tisza M.J."/>
            <person name="Buck C.B."/>
        </authorList>
    </citation>
    <scope>NUCLEOTIDE SEQUENCE</scope>
    <source>
        <strain evidence="1">CtIEo13</strain>
    </source>
</reference>
<accession>A0A8S5TJ81</accession>
<dbReference type="EMBL" id="BK032835">
    <property type="protein sequence ID" value="DAF63225.1"/>
    <property type="molecule type" value="Genomic_DNA"/>
</dbReference>
<organism evidence="1">
    <name type="scientific">Siphoviridae sp. ctIEo13</name>
    <dbReference type="NCBI Taxonomy" id="2827833"/>
    <lineage>
        <taxon>Viruses</taxon>
        <taxon>Duplodnaviria</taxon>
        <taxon>Heunggongvirae</taxon>
        <taxon>Uroviricota</taxon>
        <taxon>Caudoviricetes</taxon>
    </lineage>
</organism>
<sequence length="871" mass="102161">MKPKIPNQKKAYDALSLRLIKYMSQVQSIYDRIANQIAIAVDSTNYDGSVEFLFKDYPELNQTVKNLMSDYAGQMNNLIYSGTSNEWKESNIMQDLLARKVLRTYDFEKGGDKYQRYFQPNTDALKAFQQRVDRGMNLSQKLWVQSQALKKEMEQTISTAIERGQSAVVLSKRISKYLSDFPSMKADYAEKYGKAVSCHDCQYASIRLARTEINMAYRKAEQTRWKQFDFILGYEIKLSKRHPAPDICDDLLGIYPKDFVFLGWHPNCMCYVVPIVMSDEEYYGSPSIQKSAMISRTPKNFNDWVRNNRSRIGQAETLPYFLKDNRKYWHLSVEDAAEYRHADRNEKAIRRAARNRSLLAFELDVSNDEIATLRRSAKTYDVDISSFEKYIATHQFKESFGMITQSERSVLSDMYDKYNDKVLQAVESFNRTKKSYLAKFDYSYDFGDWRNGVNKKFANITPTQFEPVSKIKPKLKATYEEAHKELQNLRSIPLKPKKFIDDFDDWELETALDDQEAVMAGKKLMQNLYGPNIDNVSTWVRVVSAYKSEGWGKAYEVFLDEYHNGLKEVMEAATHLNELRSADLSIIPTRWIPRFNDYIKTIETARIDVRGYERVYREIEGAYNIYKLSSDKDLIAYGLDKLSFNTPHTIVEGFRGIGLSPTKWLGKKEFYDSFDKFVPCISLSGNKAYYWSKYKHVRIDFDGHKERFANSEWYRKGLQYHEYGHAKAALQGNWENSKGFKDLFKKFYDDYNQPSNFYQDSIGKTRWKIEGKYWEVKYKYGDPKKDMDELFGAITDTLQALSKDKSRIDRIGHDWEYFAKSEFSCLSEIIAHLSENYWAHNNYFKIALPRLYNEAMTLYKKFYKANLPTKR</sequence>
<name>A0A8S5TJ81_9CAUD</name>
<proteinExistence type="predicted"/>
<evidence type="ECO:0000313" key="1">
    <source>
        <dbReference type="EMBL" id="DAF63225.1"/>
    </source>
</evidence>